<dbReference type="EMBL" id="KN838024">
    <property type="protein sequence ID" value="KIJ22664.1"/>
    <property type="molecule type" value="Genomic_DNA"/>
</dbReference>
<protein>
    <submittedName>
        <fullName evidence="2">Uncharacterized protein</fullName>
    </submittedName>
</protein>
<dbReference type="AlphaFoldDB" id="A0A0C9TLB8"/>
<evidence type="ECO:0000313" key="2">
    <source>
        <dbReference type="EMBL" id="KIJ22664.1"/>
    </source>
</evidence>
<reference evidence="2 3" key="1">
    <citation type="submission" date="2014-06" db="EMBL/GenBank/DDBJ databases">
        <title>Evolutionary Origins and Diversification of the Mycorrhizal Mutualists.</title>
        <authorList>
            <consortium name="DOE Joint Genome Institute"/>
            <consortium name="Mycorrhizal Genomics Consortium"/>
            <person name="Kohler A."/>
            <person name="Kuo A."/>
            <person name="Nagy L.G."/>
            <person name="Floudas D."/>
            <person name="Copeland A."/>
            <person name="Barry K.W."/>
            <person name="Cichocki N."/>
            <person name="Veneault-Fourrey C."/>
            <person name="LaButti K."/>
            <person name="Lindquist E.A."/>
            <person name="Lipzen A."/>
            <person name="Lundell T."/>
            <person name="Morin E."/>
            <person name="Murat C."/>
            <person name="Riley R."/>
            <person name="Ohm R."/>
            <person name="Sun H."/>
            <person name="Tunlid A."/>
            <person name="Henrissat B."/>
            <person name="Grigoriev I.V."/>
            <person name="Hibbett D.S."/>
            <person name="Martin F."/>
        </authorList>
    </citation>
    <scope>NUCLEOTIDE SEQUENCE [LARGE SCALE GENOMIC DNA]</scope>
    <source>
        <strain evidence="2 3">SS14</strain>
    </source>
</reference>
<sequence length="127" mass="13645">METNSSKEQVKANKKGEEINRAPPTIAPTAPNGPRAERKDERNKRAEGEPVGVAVLRIGTDVAEAVAGNAPEDHVDYPDDEGDEERERGREGHEYRANAGVGGAAEAEEHGEACEARGDGVEDKDER</sequence>
<feature type="region of interest" description="Disordered" evidence="1">
    <location>
        <begin position="1"/>
        <end position="51"/>
    </location>
</feature>
<evidence type="ECO:0000256" key="1">
    <source>
        <dbReference type="SAM" id="MobiDB-lite"/>
    </source>
</evidence>
<feature type="compositionally biased region" description="Basic and acidic residues" evidence="1">
    <location>
        <begin position="107"/>
        <end position="127"/>
    </location>
</feature>
<organism evidence="2 3">
    <name type="scientific">Sphaerobolus stellatus (strain SS14)</name>
    <dbReference type="NCBI Taxonomy" id="990650"/>
    <lineage>
        <taxon>Eukaryota</taxon>
        <taxon>Fungi</taxon>
        <taxon>Dikarya</taxon>
        <taxon>Basidiomycota</taxon>
        <taxon>Agaricomycotina</taxon>
        <taxon>Agaricomycetes</taxon>
        <taxon>Phallomycetidae</taxon>
        <taxon>Geastrales</taxon>
        <taxon>Sphaerobolaceae</taxon>
        <taxon>Sphaerobolus</taxon>
    </lineage>
</organism>
<feature type="compositionally biased region" description="Basic and acidic residues" evidence="1">
    <location>
        <begin position="35"/>
        <end position="48"/>
    </location>
</feature>
<proteinExistence type="predicted"/>
<evidence type="ECO:0000313" key="3">
    <source>
        <dbReference type="Proteomes" id="UP000054279"/>
    </source>
</evidence>
<dbReference type="HOGENOM" id="CLU_1971910_0_0_1"/>
<accession>A0A0C9TLB8</accession>
<name>A0A0C9TLB8_SPHS4</name>
<feature type="region of interest" description="Disordered" evidence="1">
    <location>
        <begin position="66"/>
        <end position="127"/>
    </location>
</feature>
<keyword evidence="3" id="KW-1185">Reference proteome</keyword>
<gene>
    <name evidence="2" type="ORF">M422DRAFT_276872</name>
</gene>
<dbReference type="Proteomes" id="UP000054279">
    <property type="component" value="Unassembled WGS sequence"/>
</dbReference>
<feature type="compositionally biased region" description="Basic and acidic residues" evidence="1">
    <location>
        <begin position="8"/>
        <end position="20"/>
    </location>
</feature>
<feature type="compositionally biased region" description="Basic and acidic residues" evidence="1">
    <location>
        <begin position="85"/>
        <end position="96"/>
    </location>
</feature>